<protein>
    <recommendedName>
        <fullName evidence="7">Pre-mRNA-splicing factor 38</fullName>
    </recommendedName>
</protein>
<name>A0A8J4BY26_9CHLO</name>
<evidence type="ECO:0000256" key="6">
    <source>
        <dbReference type="ARBA" id="ARBA00023242"/>
    </source>
</evidence>
<keyword evidence="5 7" id="KW-0508">mRNA splicing</keyword>
<dbReference type="InterPro" id="IPR005037">
    <property type="entry name" value="PRP38"/>
</dbReference>
<proteinExistence type="inferred from homology"/>
<organism evidence="9 10">
    <name type="scientific">Volvox reticuliferus</name>
    <dbReference type="NCBI Taxonomy" id="1737510"/>
    <lineage>
        <taxon>Eukaryota</taxon>
        <taxon>Viridiplantae</taxon>
        <taxon>Chlorophyta</taxon>
        <taxon>core chlorophytes</taxon>
        <taxon>Chlorophyceae</taxon>
        <taxon>CS clade</taxon>
        <taxon>Chlamydomonadales</taxon>
        <taxon>Volvocaceae</taxon>
        <taxon>Volvox</taxon>
    </lineage>
</organism>
<dbReference type="Proteomes" id="UP000747110">
    <property type="component" value="Unassembled WGS sequence"/>
</dbReference>
<feature type="compositionally biased region" description="Basic and acidic residues" evidence="8">
    <location>
        <begin position="349"/>
        <end position="367"/>
    </location>
</feature>
<dbReference type="AlphaFoldDB" id="A0A8J4BY26"/>
<reference evidence="9" key="1">
    <citation type="journal article" date="2021" name="Proc. Natl. Acad. Sci. U.S.A.">
        <title>Three genomes in the algal genus Volvox reveal the fate of a haploid sex-determining region after a transition to homothallism.</title>
        <authorList>
            <person name="Yamamoto K."/>
            <person name="Hamaji T."/>
            <person name="Kawai-Toyooka H."/>
            <person name="Matsuzaki R."/>
            <person name="Takahashi F."/>
            <person name="Nishimura Y."/>
            <person name="Kawachi M."/>
            <person name="Noguchi H."/>
            <person name="Minakuchi Y."/>
            <person name="Umen J.G."/>
            <person name="Toyoda A."/>
            <person name="Nozaki H."/>
        </authorList>
    </citation>
    <scope>NUCLEOTIDE SEQUENCE</scope>
    <source>
        <strain evidence="9">NIES-3786</strain>
    </source>
</reference>
<comment type="similarity">
    <text evidence="2 7">Belongs to the PRP38 family.</text>
</comment>
<keyword evidence="10" id="KW-1185">Reference proteome</keyword>
<comment type="subcellular location">
    <subcellularLocation>
        <location evidence="1 7">Nucleus</location>
    </subcellularLocation>
</comment>
<evidence type="ECO:0000256" key="7">
    <source>
        <dbReference type="RuleBase" id="RU367025"/>
    </source>
</evidence>
<feature type="compositionally biased region" description="Basic and acidic residues" evidence="8">
    <location>
        <begin position="231"/>
        <end position="265"/>
    </location>
</feature>
<keyword evidence="4 7" id="KW-0747">Spliceosome</keyword>
<evidence type="ECO:0000313" key="9">
    <source>
        <dbReference type="EMBL" id="GIL70398.1"/>
    </source>
</evidence>
<dbReference type="PANTHER" id="PTHR23142">
    <property type="entry name" value="PRE-MRNA-SPLICING FACTOR 38A-RELATED"/>
    <property type="match status" value="1"/>
</dbReference>
<evidence type="ECO:0000313" key="10">
    <source>
        <dbReference type="Proteomes" id="UP000747110"/>
    </source>
</evidence>
<gene>
    <name evidence="9" type="ORF">Vretifemale_1168</name>
</gene>
<dbReference type="GO" id="GO:0005681">
    <property type="term" value="C:spliceosomal complex"/>
    <property type="evidence" value="ECO:0007669"/>
    <property type="project" value="UniProtKB-KW"/>
</dbReference>
<keyword evidence="3 7" id="KW-0507">mRNA processing</keyword>
<evidence type="ECO:0000256" key="5">
    <source>
        <dbReference type="ARBA" id="ARBA00023187"/>
    </source>
</evidence>
<sequence length="516" mass="61236">MANRTDPLAKTVHGTNPQNLVEYIVRQKIYQTVYWKEKCFALTAESLLEVAVNLKSVGGTVGGQRKPSDFLCLLLKMLQIQPDKEIIIEYIKNEDFKYVRLLGAFYMRLVGKPLEVYQYLEPLYNDYRKVRLQTTEGHFQLTHVDEMVDEMLRKDFLFDIALPRVPARNTLEKLGQLDPRISVLDEEFDEAILELEAGEAAKLAAELEAKLGQTAGGPATGGVDGAAGARPAERERRRSPAREADRGRDADAVFRDRAEPREREWERVTEPYRDAGARDWEYDRERERDGRGGGRDVPADRNYREPPRDRERDRYRDRDWERERERERERDYRDRRSKSRSRSRSRSRDRRDRDRERERGRDRDYRRSRSRSRDRRDRERDYRRSRSRSRSREREREHRRDRRDSRSRSRSTSPDDDYDYDRRERGGRGYERERGRDRSREREDWEREKEKEKDRGTRGDRRKEPGDSGRDKDKSGRDREKAAGGGSGKARAVHSEDPEIVEANKLRAKLGLKPLK</sequence>
<dbReference type="Pfam" id="PF03371">
    <property type="entry name" value="PRP38"/>
    <property type="match status" value="1"/>
</dbReference>
<keyword evidence="6 7" id="KW-0539">Nucleus</keyword>
<accession>A0A8J4BY26</accession>
<feature type="region of interest" description="Disordered" evidence="8">
    <location>
        <begin position="283"/>
        <end position="501"/>
    </location>
</feature>
<feature type="region of interest" description="Disordered" evidence="8">
    <location>
        <begin position="213"/>
        <end position="265"/>
    </location>
</feature>
<comment type="function">
    <text evidence="7">Required for pre-mRNA splicing.</text>
</comment>
<dbReference type="OrthoDB" id="190958at2759"/>
<feature type="compositionally biased region" description="Basic and acidic residues" evidence="8">
    <location>
        <begin position="420"/>
        <end position="482"/>
    </location>
</feature>
<comment type="caution">
    <text evidence="9">The sequence shown here is derived from an EMBL/GenBank/DDBJ whole genome shotgun (WGS) entry which is preliminary data.</text>
</comment>
<evidence type="ECO:0000256" key="8">
    <source>
        <dbReference type="SAM" id="MobiDB-lite"/>
    </source>
</evidence>
<feature type="compositionally biased region" description="Basic residues" evidence="8">
    <location>
        <begin position="335"/>
        <end position="348"/>
    </location>
</feature>
<dbReference type="GO" id="GO:0000398">
    <property type="term" value="P:mRNA splicing, via spliceosome"/>
    <property type="evidence" value="ECO:0007669"/>
    <property type="project" value="UniProtKB-UniRule"/>
</dbReference>
<evidence type="ECO:0000256" key="4">
    <source>
        <dbReference type="ARBA" id="ARBA00022728"/>
    </source>
</evidence>
<feature type="compositionally biased region" description="Basic and acidic residues" evidence="8">
    <location>
        <begin position="374"/>
        <end position="407"/>
    </location>
</feature>
<feature type="compositionally biased region" description="Gly residues" evidence="8">
    <location>
        <begin position="214"/>
        <end position="225"/>
    </location>
</feature>
<dbReference type="EMBL" id="BNCP01000002">
    <property type="protein sequence ID" value="GIL70398.1"/>
    <property type="molecule type" value="Genomic_DNA"/>
</dbReference>
<evidence type="ECO:0000256" key="3">
    <source>
        <dbReference type="ARBA" id="ARBA00022664"/>
    </source>
</evidence>
<feature type="compositionally biased region" description="Basic and acidic residues" evidence="8">
    <location>
        <begin position="283"/>
        <end position="334"/>
    </location>
</feature>
<evidence type="ECO:0000256" key="1">
    <source>
        <dbReference type="ARBA" id="ARBA00004123"/>
    </source>
</evidence>
<evidence type="ECO:0000256" key="2">
    <source>
        <dbReference type="ARBA" id="ARBA00006164"/>
    </source>
</evidence>